<organism evidence="1 2">
    <name type="scientific">Alternaria gaisen</name>
    <dbReference type="NCBI Taxonomy" id="167740"/>
    <lineage>
        <taxon>Eukaryota</taxon>
        <taxon>Fungi</taxon>
        <taxon>Dikarya</taxon>
        <taxon>Ascomycota</taxon>
        <taxon>Pezizomycotina</taxon>
        <taxon>Dothideomycetes</taxon>
        <taxon>Pleosporomycetidae</taxon>
        <taxon>Pleosporales</taxon>
        <taxon>Pleosporineae</taxon>
        <taxon>Pleosporaceae</taxon>
        <taxon>Alternaria</taxon>
        <taxon>Alternaria sect. Alternaria</taxon>
    </lineage>
</organism>
<dbReference type="Proteomes" id="UP000293547">
    <property type="component" value="Unassembled WGS sequence"/>
</dbReference>
<protein>
    <submittedName>
        <fullName evidence="1">Uncharacterized protein</fullName>
    </submittedName>
</protein>
<reference evidence="1 2" key="1">
    <citation type="journal article" date="2019" name="bioRxiv">
        <title>Genomics, evolutionary history and diagnostics of the Alternaria alternata species group including apple and Asian pear pathotypes.</title>
        <authorList>
            <person name="Armitage A.D."/>
            <person name="Cockerton H.M."/>
            <person name="Sreenivasaprasad S."/>
            <person name="Woodhall J.W."/>
            <person name="Lane C.R."/>
            <person name="Harrison R.J."/>
            <person name="Clarkson J.P."/>
        </authorList>
    </citation>
    <scope>NUCLEOTIDE SEQUENCE [LARGE SCALE GENOMIC DNA]</scope>
    <source>
        <strain evidence="1 2">FERA 650</strain>
    </source>
</reference>
<accession>A0ACB6FDI9</accession>
<name>A0ACB6FDI9_9PLEO</name>
<gene>
    <name evidence="1" type="ORF">AG0111_0g9053</name>
</gene>
<evidence type="ECO:0000313" key="1">
    <source>
        <dbReference type="EMBL" id="KAB2102499.1"/>
    </source>
</evidence>
<proteinExistence type="predicted"/>
<comment type="caution">
    <text evidence="1">The sequence shown here is derived from an EMBL/GenBank/DDBJ whole genome shotgun (WGS) entry which is preliminary data.</text>
</comment>
<keyword evidence="2" id="KW-1185">Reference proteome</keyword>
<evidence type="ECO:0000313" key="2">
    <source>
        <dbReference type="Proteomes" id="UP000293547"/>
    </source>
</evidence>
<dbReference type="EMBL" id="PDWZ02000009">
    <property type="protein sequence ID" value="KAB2102499.1"/>
    <property type="molecule type" value="Genomic_DNA"/>
</dbReference>
<sequence length="386" mass="43508">MQSIQDKVDKLTRLPSPSQRAPDLASGRVRLYQDSSWNSNNTEINIYDSHSQRNRFRVDQKLFDKASWIAFNLPVGTVLTFMDRLPSMPASGKYADLSDAGRTLDLIGTGQTGGVDLDRLQMNDKISQFFWRTVDLNQGATELFDDQDFTNNRVTIYVGESFNRIRGGGETREVQKLQDFGFNDRITAFRWSNIKPMYEVVQPVVIAETDQDVDQSIYEKIWAKNLGDKEALVAIKFAKEYTISINTTVRDTYATGVAAEYSVSGKADIGIVEATVGWKVAVKFDYEYETSKSTSATTTLTVGIGHSIMVPARSKKLVYVTIHRSKVNSKTYTTKAERWYNERLTGSHQSNRDGQELWKRDETVQITVDGGLQGKTEIVLGETKPL</sequence>